<evidence type="ECO:0000313" key="4">
    <source>
        <dbReference type="Proteomes" id="UP000241203"/>
    </source>
</evidence>
<organism evidence="2 4">
    <name type="scientific">Labedella gwakjiensis</name>
    <dbReference type="NCBI Taxonomy" id="390269"/>
    <lineage>
        <taxon>Bacteria</taxon>
        <taxon>Bacillati</taxon>
        <taxon>Actinomycetota</taxon>
        <taxon>Actinomycetes</taxon>
        <taxon>Micrococcales</taxon>
        <taxon>Microbacteriaceae</taxon>
        <taxon>Labedella</taxon>
    </lineage>
</organism>
<dbReference type="RefSeq" id="WP_127054392.1">
    <property type="nucleotide sequence ID" value="NZ_PYAU01000001.1"/>
</dbReference>
<evidence type="ECO:0000313" key="3">
    <source>
        <dbReference type="EMBL" id="RUQ87517.1"/>
    </source>
</evidence>
<keyword evidence="5" id="KW-1185">Reference proteome</keyword>
<dbReference type="EMBL" id="RZGY01000001">
    <property type="protein sequence ID" value="RUQ87517.1"/>
    <property type="molecule type" value="Genomic_DNA"/>
</dbReference>
<accession>A0A2P8GVD7</accession>
<keyword evidence="1" id="KW-1133">Transmembrane helix</keyword>
<dbReference type="Proteomes" id="UP000241203">
    <property type="component" value="Unassembled WGS sequence"/>
</dbReference>
<keyword evidence="1" id="KW-0472">Membrane</keyword>
<evidence type="ECO:0000313" key="5">
    <source>
        <dbReference type="Proteomes" id="UP000268291"/>
    </source>
</evidence>
<dbReference type="OrthoDB" id="4571502at2"/>
<proteinExistence type="predicted"/>
<reference evidence="2 4" key="1">
    <citation type="submission" date="2018-03" db="EMBL/GenBank/DDBJ databases">
        <title>Genomic Encyclopedia of Archaeal and Bacterial Type Strains, Phase II (KMG-II): from individual species to whole genera.</title>
        <authorList>
            <person name="Goeker M."/>
        </authorList>
    </citation>
    <scope>NUCLEOTIDE SEQUENCE [LARGE SCALE GENOMIC DNA]</scope>
    <source>
        <strain evidence="2 4">DSM 21548</strain>
    </source>
</reference>
<evidence type="ECO:0000256" key="1">
    <source>
        <dbReference type="SAM" id="Phobius"/>
    </source>
</evidence>
<dbReference type="EMBL" id="PYAU01000001">
    <property type="protein sequence ID" value="PSL37915.1"/>
    <property type="molecule type" value="Genomic_DNA"/>
</dbReference>
<protein>
    <submittedName>
        <fullName evidence="2">Uncharacterized protein</fullName>
    </submittedName>
</protein>
<comment type="caution">
    <text evidence="2">The sequence shown here is derived from an EMBL/GenBank/DDBJ whole genome shotgun (WGS) entry which is preliminary data.</text>
</comment>
<name>A0A2P8GVD7_9MICO</name>
<sequence length="267" mass="29349">MEFTAHTMETLSALVFLGVGVMVVMVAIYVTQRFERRSAAAHSDDVDESNERRAVPDEFDDVRSRAIDDPDLPARPVPVVASLFVVDDVHTATQDIEPWREVPARDLGETVGHRRAASRAWTQQESDGLVRLFRRGFQLDELAADLNLEPCAVVEELARRAFGAVEPVADPRARRFGQDWTAAELLALHSASASGLRVADIARQLGRDQLSTVFRLLEFAADARARLDGSGHRSDEIAELEEAAESAGLLSSTDGRKARVREVALHG</sequence>
<evidence type="ECO:0000313" key="2">
    <source>
        <dbReference type="EMBL" id="PSL37915.1"/>
    </source>
</evidence>
<dbReference type="AlphaFoldDB" id="A0A2P8GVD7"/>
<gene>
    <name evidence="2" type="ORF">CLV49_1523</name>
    <name evidence="3" type="ORF">ELQ93_11580</name>
</gene>
<reference evidence="3 5" key="2">
    <citation type="submission" date="2018-12" db="EMBL/GenBank/DDBJ databases">
        <authorList>
            <person name="hu s."/>
            <person name="Xu Y."/>
            <person name="Xu B."/>
            <person name="Li F."/>
        </authorList>
    </citation>
    <scope>NUCLEOTIDE SEQUENCE [LARGE SCALE GENOMIC DNA]</scope>
    <source>
        <strain evidence="3 5">KSW2-17</strain>
    </source>
</reference>
<dbReference type="Proteomes" id="UP000268291">
    <property type="component" value="Unassembled WGS sequence"/>
</dbReference>
<feature type="transmembrane region" description="Helical" evidence="1">
    <location>
        <begin position="12"/>
        <end position="30"/>
    </location>
</feature>
<keyword evidence="1" id="KW-0812">Transmembrane</keyword>